<feature type="compositionally biased region" description="Basic and acidic residues" evidence="4">
    <location>
        <begin position="454"/>
        <end position="465"/>
    </location>
</feature>
<feature type="region of interest" description="Disordered" evidence="4">
    <location>
        <begin position="195"/>
        <end position="390"/>
    </location>
</feature>
<feature type="domain" description="EF-hand" evidence="5">
    <location>
        <begin position="1098"/>
        <end position="1133"/>
    </location>
</feature>
<dbReference type="Proteomes" id="UP000654075">
    <property type="component" value="Unassembled WGS sequence"/>
</dbReference>
<feature type="region of interest" description="Disordered" evidence="4">
    <location>
        <begin position="1298"/>
        <end position="1345"/>
    </location>
</feature>
<proteinExistence type="inferred from homology"/>
<feature type="compositionally biased region" description="Polar residues" evidence="4">
    <location>
        <begin position="498"/>
        <end position="523"/>
    </location>
</feature>
<accession>A0A813EUA9</accession>
<dbReference type="Gene3D" id="1.10.238.10">
    <property type="entry name" value="EF-hand"/>
    <property type="match status" value="3"/>
</dbReference>
<comment type="caution">
    <text evidence="6">The sequence shown here is derived from an EMBL/GenBank/DDBJ whole genome shotgun (WGS) entry which is preliminary data.</text>
</comment>
<dbReference type="InterPro" id="IPR018247">
    <property type="entry name" value="EF_Hand_1_Ca_BS"/>
</dbReference>
<feature type="domain" description="EF-hand" evidence="5">
    <location>
        <begin position="666"/>
        <end position="701"/>
    </location>
</feature>
<feature type="domain" description="EF-hand" evidence="5">
    <location>
        <begin position="702"/>
        <end position="737"/>
    </location>
</feature>
<protein>
    <recommendedName>
        <fullName evidence="5">EF-hand domain-containing protein</fullName>
    </recommendedName>
</protein>
<dbReference type="GO" id="GO:0043226">
    <property type="term" value="C:organelle"/>
    <property type="evidence" value="ECO:0007669"/>
    <property type="project" value="UniProtKB-ARBA"/>
</dbReference>
<organism evidence="6 7">
    <name type="scientific">Polarella glacialis</name>
    <name type="common">Dinoflagellate</name>
    <dbReference type="NCBI Taxonomy" id="89957"/>
    <lineage>
        <taxon>Eukaryota</taxon>
        <taxon>Sar</taxon>
        <taxon>Alveolata</taxon>
        <taxon>Dinophyceae</taxon>
        <taxon>Suessiales</taxon>
        <taxon>Suessiaceae</taxon>
        <taxon>Polarella</taxon>
    </lineage>
</organism>
<feature type="domain" description="EF-hand" evidence="5">
    <location>
        <begin position="973"/>
        <end position="1008"/>
    </location>
</feature>
<keyword evidence="7" id="KW-1185">Reference proteome</keyword>
<feature type="compositionally biased region" description="Low complexity" evidence="4">
    <location>
        <begin position="272"/>
        <end position="330"/>
    </location>
</feature>
<feature type="domain" description="EF-hand" evidence="5">
    <location>
        <begin position="779"/>
        <end position="814"/>
    </location>
</feature>
<keyword evidence="2" id="KW-0677">Repeat</keyword>
<dbReference type="Pfam" id="PF13833">
    <property type="entry name" value="EF-hand_8"/>
    <property type="match status" value="1"/>
</dbReference>
<dbReference type="InterPro" id="IPR011992">
    <property type="entry name" value="EF-hand-dom_pair"/>
</dbReference>
<dbReference type="PANTHER" id="PTHR23050">
    <property type="entry name" value="CALCIUM BINDING PROTEIN"/>
    <property type="match status" value="1"/>
</dbReference>
<feature type="domain" description="EF-hand" evidence="5">
    <location>
        <begin position="743"/>
        <end position="778"/>
    </location>
</feature>
<dbReference type="Pfam" id="PF13499">
    <property type="entry name" value="EF-hand_7"/>
    <property type="match status" value="3"/>
</dbReference>
<dbReference type="PROSITE" id="PS50222">
    <property type="entry name" value="EF_HAND_2"/>
    <property type="match status" value="7"/>
</dbReference>
<reference evidence="6" key="1">
    <citation type="submission" date="2021-02" db="EMBL/GenBank/DDBJ databases">
        <authorList>
            <person name="Dougan E. K."/>
            <person name="Rhodes N."/>
            <person name="Thang M."/>
            <person name="Chan C."/>
        </authorList>
    </citation>
    <scope>NUCLEOTIDE SEQUENCE</scope>
</reference>
<name>A0A813EUA9_POLGL</name>
<dbReference type="SMART" id="SM00054">
    <property type="entry name" value="EFh"/>
    <property type="match status" value="7"/>
</dbReference>
<evidence type="ECO:0000259" key="5">
    <source>
        <dbReference type="PROSITE" id="PS50222"/>
    </source>
</evidence>
<dbReference type="GO" id="GO:0005509">
    <property type="term" value="F:calcium ion binding"/>
    <property type="evidence" value="ECO:0007669"/>
    <property type="project" value="InterPro"/>
</dbReference>
<evidence type="ECO:0000313" key="7">
    <source>
        <dbReference type="Proteomes" id="UP000654075"/>
    </source>
</evidence>
<evidence type="ECO:0000256" key="1">
    <source>
        <dbReference type="ARBA" id="ARBA00005253"/>
    </source>
</evidence>
<keyword evidence="3" id="KW-0106">Calcium</keyword>
<dbReference type="SUPFAM" id="SSF47473">
    <property type="entry name" value="EF-hand"/>
    <property type="match status" value="3"/>
</dbReference>
<feature type="domain" description="EF-hand" evidence="5">
    <location>
        <begin position="1139"/>
        <end position="1174"/>
    </location>
</feature>
<dbReference type="CDD" id="cd00051">
    <property type="entry name" value="EFh"/>
    <property type="match status" value="2"/>
</dbReference>
<dbReference type="PROSITE" id="PS00018">
    <property type="entry name" value="EF_HAND_1"/>
    <property type="match status" value="5"/>
</dbReference>
<dbReference type="EMBL" id="CAJNNV010015865">
    <property type="protein sequence ID" value="CAE8603911.1"/>
    <property type="molecule type" value="Genomic_DNA"/>
</dbReference>
<dbReference type="OrthoDB" id="26525at2759"/>
<feature type="compositionally biased region" description="Basic and acidic residues" evidence="4">
    <location>
        <begin position="359"/>
        <end position="372"/>
    </location>
</feature>
<feature type="region of interest" description="Disordered" evidence="4">
    <location>
        <begin position="441"/>
        <end position="465"/>
    </location>
</feature>
<dbReference type="InterPro" id="IPR050145">
    <property type="entry name" value="Centrin_CML-like"/>
</dbReference>
<feature type="region of interest" description="Disordered" evidence="4">
    <location>
        <begin position="498"/>
        <end position="579"/>
    </location>
</feature>
<sequence>MAAAPGWTPRPPAGCRTGLKIPRRAHADGFRPCALSSAAQFHQVVGETDCAEQSSTPGHEYFVDLEAGELVDATLASAGDRFMGARLMPGGGIRLIFTSPEGSSEDVQKAARVASSEDHTIFSEATLGLRHAANGGIDQTNDYPEDALEHGLIAERQTAPVQKEAFVESETELQWLHASSGLSWRWRDHYGVTSSLADGFSPSQSRSLAGPWRSRPHAIPQAHGLMPKGTPQTMMVDSDAARGPPLATTGGRRGRRPASAGTFRENGLQTLAGPRPARPASAAGARYTAAASPVPNNNSNHNHNNNNNSNHNHNNHNNNNNANSSEAVRPARPPSSRPCSARSVSTGISEQQRPASAGTHRERNASDPREGIAAKQPSRPSSAGASGRKSPSLLLLRQQQLLEQASCTAPGPSFSFVMQNWLSSAKNCRARASMACRPIWGDKQQQQRPPGAEQKLEQKQRLPEPVEQHIQEPILLHEQILKQPLDIVNAISNSDQLANHESGKQLQNGPWRSPLTADSSSSGVKKMKPAIEQTPSSCRPDGTAPEFGMRLDRAAPTSNPRGIPSIKPGKLGAKPHKAHDEPAVESKCDAILEADEHAMDQKLLAIFARVADDGEVHKDILIQALELSGARSPIKEWVDEIVNEMTRYTTLDQDEFLTFVRRYTKVQDEGYRNAFQHYDADRSGTIEGQELAELLASLGITPMEQVIQEIIDEVDADGTGDLTLTEFSHVLRLLGERDGFGKDEYNRLMAAFKLYDLDATGQLETTELAAVLGYLAYSPSTEEVDTLVSEVDIDGSGSFNVFEFIFFMRKVRESEITHIKAELKHLEHCCVSSKEELLHKLLRSLGYFPDRQAVVDAAADSNLSMNSSTAARFDWKTKSNSCQGEDPLFNTPTLRPRQEAGHSLTLAEAYRFLEVYRGREGFTRSESDELAVTFNKFAGVTLGSLPSGTDLSTVGLISNFDCGRAIQWLGYQSPYEVQELLFTEVNLNCSGFISFKEFLKLVRRYRIREIEEIRTSILIVGMHNMGSDMVGKVQLAKALAYLGCEDEEAASLDRNVLEQMQNGSQDAEGADFGPIRAALQKRTRIRARARRTAAFTPSEVRELRKKFDSYDRDGGGDVDSSELRHLCQDLLPEMASDSTHRPELVRLLREVDTSGDGSLDFDEFLQLVRNLHDGRKKQKMVKERKIVEALGFTKSQIREFREVFVCRDLAGKDSLVFEVVKELLHAVVPLGDRLVQQLREAWQKVVGDCILEGNEVEEWEVDFPDFLLLMQHLLETDFAGIQAKTALIVRLRHRPGQRRSMAQGISKQNDRRYSSLPSASGFKRDSMTESLPTQEKDDRDGDLEADDMDGEVVRTQLPGEDVQEDDATTLLSSTLPPGEQEVDHELSEYVTDDSHVSLARLLFQNTRMPMRTSVGA</sequence>
<dbReference type="InterPro" id="IPR002048">
    <property type="entry name" value="EF_hand_dom"/>
</dbReference>
<evidence type="ECO:0000256" key="3">
    <source>
        <dbReference type="ARBA" id="ARBA00022837"/>
    </source>
</evidence>
<feature type="compositionally biased region" description="Polar residues" evidence="4">
    <location>
        <begin position="195"/>
        <end position="207"/>
    </location>
</feature>
<gene>
    <name evidence="6" type="ORF">PGLA1383_LOCUS22110</name>
</gene>
<comment type="similarity">
    <text evidence="1">Belongs to the centrin family.</text>
</comment>
<evidence type="ECO:0000313" key="6">
    <source>
        <dbReference type="EMBL" id="CAE8603911.1"/>
    </source>
</evidence>
<evidence type="ECO:0000256" key="4">
    <source>
        <dbReference type="SAM" id="MobiDB-lite"/>
    </source>
</evidence>
<dbReference type="FunFam" id="1.10.238.10:FF:000178">
    <property type="entry name" value="Calmodulin-2 A"/>
    <property type="match status" value="1"/>
</dbReference>
<evidence type="ECO:0000256" key="2">
    <source>
        <dbReference type="ARBA" id="ARBA00022737"/>
    </source>
</evidence>